<dbReference type="EMBL" id="CP003093">
    <property type="protein sequence ID" value="AER56654.1"/>
    <property type="molecule type" value="Genomic_DNA"/>
</dbReference>
<dbReference type="Proteomes" id="UP000005870">
    <property type="component" value="Chromosome"/>
</dbReference>
<protein>
    <recommendedName>
        <fullName evidence="2">Antitoxin</fullName>
    </recommendedName>
</protein>
<dbReference type="Pfam" id="PF02604">
    <property type="entry name" value="PhdYeFM_antitox"/>
    <property type="match status" value="1"/>
</dbReference>
<dbReference type="KEGG" id="psd:DSC_10050"/>
<comment type="similarity">
    <text evidence="1 2">Belongs to the phD/YefM antitoxin family.</text>
</comment>
<comment type="function">
    <text evidence="2">Antitoxin component of a type II toxin-antitoxin (TA) system.</text>
</comment>
<gene>
    <name evidence="3" type="ordered locus">DSC_10050</name>
</gene>
<evidence type="ECO:0000256" key="2">
    <source>
        <dbReference type="RuleBase" id="RU362080"/>
    </source>
</evidence>
<dbReference type="eggNOG" id="COG2161">
    <property type="taxonomic scope" value="Bacteria"/>
</dbReference>
<dbReference type="OrthoDB" id="165038at2"/>
<dbReference type="HOGENOM" id="CLU_2683680_0_0_6"/>
<proteinExistence type="inferred from homology"/>
<keyword evidence="4" id="KW-1185">Reference proteome</keyword>
<name>G7UNN0_PSEUP</name>
<dbReference type="RefSeq" id="WP_014160830.1">
    <property type="nucleotide sequence ID" value="NC_016147.2"/>
</dbReference>
<evidence type="ECO:0000256" key="1">
    <source>
        <dbReference type="ARBA" id="ARBA00009981"/>
    </source>
</evidence>
<dbReference type="SUPFAM" id="SSF143120">
    <property type="entry name" value="YefM-like"/>
    <property type="match status" value="1"/>
</dbReference>
<dbReference type="Gene3D" id="3.40.1620.10">
    <property type="entry name" value="YefM-like domain"/>
    <property type="match status" value="1"/>
</dbReference>
<sequence>MQSMSARDAKNSFGKLIDIARAEPVAIEKHGRAVVVVLSIEAYERLQFVRETPAEATPIVSQGGDLRTRQAAVSTNAKLVGKG</sequence>
<dbReference type="InterPro" id="IPR036165">
    <property type="entry name" value="YefM-like_sf"/>
</dbReference>
<reference evidence="3 4" key="1">
    <citation type="journal article" date="2012" name="J. Bacteriol.">
        <title>Complete Genome Sequence of the BTEX-Degrading Bacterium Pseudoxanthomonas spadix BD-a59.</title>
        <authorList>
            <person name="Lee S.H."/>
            <person name="Jin H.M."/>
            <person name="Lee H.J."/>
            <person name="Kim J.M."/>
            <person name="Jeon C.O."/>
        </authorList>
    </citation>
    <scope>NUCLEOTIDE SEQUENCE [LARGE SCALE GENOMIC DNA]</scope>
    <source>
        <strain evidence="3 4">BD-a59</strain>
    </source>
</reference>
<organism evidence="3 4">
    <name type="scientific">Pseudoxanthomonas spadix (strain BD-a59)</name>
    <dbReference type="NCBI Taxonomy" id="1045855"/>
    <lineage>
        <taxon>Bacteria</taxon>
        <taxon>Pseudomonadati</taxon>
        <taxon>Pseudomonadota</taxon>
        <taxon>Gammaproteobacteria</taxon>
        <taxon>Lysobacterales</taxon>
        <taxon>Lysobacteraceae</taxon>
        <taxon>Pseudoxanthomonas</taxon>
    </lineage>
</organism>
<evidence type="ECO:0000313" key="3">
    <source>
        <dbReference type="EMBL" id="AER56654.1"/>
    </source>
</evidence>
<accession>G7UNN0</accession>
<evidence type="ECO:0000313" key="4">
    <source>
        <dbReference type="Proteomes" id="UP000005870"/>
    </source>
</evidence>
<dbReference type="NCBIfam" id="TIGR01552">
    <property type="entry name" value="phd_fam"/>
    <property type="match status" value="1"/>
</dbReference>
<dbReference type="InterPro" id="IPR006442">
    <property type="entry name" value="Antitoxin_Phd/YefM"/>
</dbReference>
<dbReference type="AlphaFoldDB" id="G7UNN0"/>